<evidence type="ECO:0000313" key="6">
    <source>
        <dbReference type="Proteomes" id="UP000229054"/>
    </source>
</evidence>
<dbReference type="AlphaFoldDB" id="A0A2G9YTA9"/>
<reference evidence="5 6" key="1">
    <citation type="submission" date="2017-09" db="EMBL/GenBank/DDBJ databases">
        <title>Depth-based differentiation of microbial function through sediment-hosted aquifers and enrichment of novel symbionts in the deep terrestrial subsurface.</title>
        <authorList>
            <person name="Probst A.J."/>
            <person name="Ladd B."/>
            <person name="Jarett J.K."/>
            <person name="Geller-Mcgrath D.E."/>
            <person name="Sieber C.M."/>
            <person name="Emerson J.B."/>
            <person name="Anantharaman K."/>
            <person name="Thomas B.C."/>
            <person name="Malmstrom R."/>
            <person name="Stieglmeier M."/>
            <person name="Klingl A."/>
            <person name="Woyke T."/>
            <person name="Ryan C.M."/>
            <person name="Banfield J.F."/>
        </authorList>
    </citation>
    <scope>NUCLEOTIDE SEQUENCE [LARGE SCALE GENOMIC DNA]</scope>
    <source>
        <strain evidence="5">CG23_combo_of_CG06-09_8_20_14_all_39_25</strain>
    </source>
</reference>
<dbReference type="Pfam" id="PF01632">
    <property type="entry name" value="Ribosomal_L35p"/>
    <property type="match status" value="1"/>
</dbReference>
<dbReference type="InterPro" id="IPR037229">
    <property type="entry name" value="Ribosomal_bL35_sf"/>
</dbReference>
<accession>A0A2G9YTA9</accession>
<keyword evidence="2 5" id="KW-0689">Ribosomal protein</keyword>
<evidence type="ECO:0000256" key="2">
    <source>
        <dbReference type="ARBA" id="ARBA00022980"/>
    </source>
</evidence>
<organism evidence="5 6">
    <name type="scientific">Candidatus Nealsonbacteria bacterium CG23_combo_of_CG06-09_8_20_14_all_39_25</name>
    <dbReference type="NCBI Taxonomy" id="1974723"/>
    <lineage>
        <taxon>Bacteria</taxon>
        <taxon>Candidatus Nealsoniibacteriota</taxon>
    </lineage>
</organism>
<dbReference type="Gene3D" id="4.10.410.60">
    <property type="match status" value="1"/>
</dbReference>
<name>A0A2G9YTA9_9BACT</name>
<dbReference type="GO" id="GO:1990904">
    <property type="term" value="C:ribonucleoprotein complex"/>
    <property type="evidence" value="ECO:0007669"/>
    <property type="project" value="UniProtKB-KW"/>
</dbReference>
<evidence type="ECO:0000256" key="1">
    <source>
        <dbReference type="ARBA" id="ARBA00006598"/>
    </source>
</evidence>
<keyword evidence="3" id="KW-0687">Ribonucleoprotein</keyword>
<dbReference type="EMBL" id="PCRN01000020">
    <property type="protein sequence ID" value="PIP22458.1"/>
    <property type="molecule type" value="Genomic_DNA"/>
</dbReference>
<dbReference type="InterPro" id="IPR021137">
    <property type="entry name" value="Ribosomal_bL35-like"/>
</dbReference>
<dbReference type="NCBIfam" id="TIGR00001">
    <property type="entry name" value="rpmI_bact"/>
    <property type="match status" value="1"/>
</dbReference>
<comment type="similarity">
    <text evidence="1">Belongs to the bacterial ribosomal protein bL35 family.</text>
</comment>
<evidence type="ECO:0000256" key="4">
    <source>
        <dbReference type="ARBA" id="ARBA00035486"/>
    </source>
</evidence>
<sequence length="60" mass="7121">MKTRKSISKRFKITKTGKVLRRATGQDHFRAKKSGKKVRQSRKWVRLAKAEAKKIKRLLR</sequence>
<gene>
    <name evidence="5" type="primary">rpmI</name>
    <name evidence="5" type="ORF">COX38_00430</name>
</gene>
<protein>
    <recommendedName>
        <fullName evidence="4">50S ribosomal protein L35</fullName>
    </recommendedName>
</protein>
<dbReference type="InterPro" id="IPR001706">
    <property type="entry name" value="Ribosomal_bL35"/>
</dbReference>
<dbReference type="GO" id="GO:0005840">
    <property type="term" value="C:ribosome"/>
    <property type="evidence" value="ECO:0007669"/>
    <property type="project" value="UniProtKB-KW"/>
</dbReference>
<evidence type="ECO:0000256" key="3">
    <source>
        <dbReference type="ARBA" id="ARBA00023274"/>
    </source>
</evidence>
<proteinExistence type="inferred from homology"/>
<dbReference type="GO" id="GO:0006412">
    <property type="term" value="P:translation"/>
    <property type="evidence" value="ECO:0007669"/>
    <property type="project" value="InterPro"/>
</dbReference>
<evidence type="ECO:0000313" key="5">
    <source>
        <dbReference type="EMBL" id="PIP22458.1"/>
    </source>
</evidence>
<dbReference type="GO" id="GO:0003735">
    <property type="term" value="F:structural constituent of ribosome"/>
    <property type="evidence" value="ECO:0007669"/>
    <property type="project" value="InterPro"/>
</dbReference>
<dbReference type="Proteomes" id="UP000229054">
    <property type="component" value="Unassembled WGS sequence"/>
</dbReference>
<comment type="caution">
    <text evidence="5">The sequence shown here is derived from an EMBL/GenBank/DDBJ whole genome shotgun (WGS) entry which is preliminary data.</text>
</comment>
<dbReference type="SUPFAM" id="SSF143034">
    <property type="entry name" value="L35p-like"/>
    <property type="match status" value="1"/>
</dbReference>